<organism evidence="2 3">
    <name type="scientific">Puccinia coronata f. sp. avenae</name>
    <dbReference type="NCBI Taxonomy" id="200324"/>
    <lineage>
        <taxon>Eukaryota</taxon>
        <taxon>Fungi</taxon>
        <taxon>Dikarya</taxon>
        <taxon>Basidiomycota</taxon>
        <taxon>Pucciniomycotina</taxon>
        <taxon>Pucciniomycetes</taxon>
        <taxon>Pucciniales</taxon>
        <taxon>Pucciniaceae</taxon>
        <taxon>Puccinia</taxon>
    </lineage>
</organism>
<protein>
    <submittedName>
        <fullName evidence="2">Uncharacterized protein</fullName>
    </submittedName>
</protein>
<dbReference type="Proteomes" id="UP000235392">
    <property type="component" value="Unassembled WGS sequence"/>
</dbReference>
<name>A0A2N5UH74_9BASI</name>
<comment type="caution">
    <text evidence="2">The sequence shown here is derived from an EMBL/GenBank/DDBJ whole genome shotgun (WGS) entry which is preliminary data.</text>
</comment>
<evidence type="ECO:0000313" key="2">
    <source>
        <dbReference type="EMBL" id="PLW37037.1"/>
    </source>
</evidence>
<accession>A0A2N5UH74</accession>
<dbReference type="EMBL" id="PGCI01000150">
    <property type="protein sequence ID" value="PLW37037.1"/>
    <property type="molecule type" value="Genomic_DNA"/>
</dbReference>
<feature type="region of interest" description="Disordered" evidence="1">
    <location>
        <begin position="60"/>
        <end position="88"/>
    </location>
</feature>
<gene>
    <name evidence="2" type="ORF">PCASD_16340</name>
</gene>
<sequence length="114" mass="13490">MFYATLRKYELCHGQEVRVILGFDQTRRPRSVRNQLDGPRITQQALGMFQLDRSRITEHRSGCSLPLQKRSPRPDFFDSPSPPDRNNRCRLSLDALEEQGSQKYEYRRICPRYS</sequence>
<reference evidence="2 3" key="1">
    <citation type="submission" date="2017-11" db="EMBL/GenBank/DDBJ databases">
        <title>De novo assembly and phasing of dikaryotic genomes from two isolates of Puccinia coronata f. sp. avenae, the causal agent of oat crown rust.</title>
        <authorList>
            <person name="Miller M.E."/>
            <person name="Zhang Y."/>
            <person name="Omidvar V."/>
            <person name="Sperschneider J."/>
            <person name="Schwessinger B."/>
            <person name="Raley C."/>
            <person name="Palmer J.M."/>
            <person name="Garnica D."/>
            <person name="Upadhyaya N."/>
            <person name="Rathjen J."/>
            <person name="Taylor J.M."/>
            <person name="Park R.F."/>
            <person name="Dodds P.N."/>
            <person name="Hirsch C.D."/>
            <person name="Kianian S.F."/>
            <person name="Figueroa M."/>
        </authorList>
    </citation>
    <scope>NUCLEOTIDE SEQUENCE [LARGE SCALE GENOMIC DNA]</scope>
    <source>
        <strain evidence="2">12SD80</strain>
    </source>
</reference>
<proteinExistence type="predicted"/>
<evidence type="ECO:0000256" key="1">
    <source>
        <dbReference type="SAM" id="MobiDB-lite"/>
    </source>
</evidence>
<evidence type="ECO:0000313" key="3">
    <source>
        <dbReference type="Proteomes" id="UP000235392"/>
    </source>
</evidence>
<dbReference type="AlphaFoldDB" id="A0A2N5UH74"/>